<dbReference type="GO" id="GO:0061630">
    <property type="term" value="F:ubiquitin protein ligase activity"/>
    <property type="evidence" value="ECO:0007669"/>
    <property type="project" value="TreeGrafter"/>
</dbReference>
<organism evidence="4 5">
    <name type="scientific">Gossypium anomalum</name>
    <dbReference type="NCBI Taxonomy" id="47600"/>
    <lineage>
        <taxon>Eukaryota</taxon>
        <taxon>Viridiplantae</taxon>
        <taxon>Streptophyta</taxon>
        <taxon>Embryophyta</taxon>
        <taxon>Tracheophyta</taxon>
        <taxon>Spermatophyta</taxon>
        <taxon>Magnoliopsida</taxon>
        <taxon>eudicotyledons</taxon>
        <taxon>Gunneridae</taxon>
        <taxon>Pentapetalae</taxon>
        <taxon>rosids</taxon>
        <taxon>malvids</taxon>
        <taxon>Malvales</taxon>
        <taxon>Malvaceae</taxon>
        <taxon>Malvoideae</taxon>
        <taxon>Gossypium</taxon>
    </lineage>
</organism>
<sequence>MSEAVLNVAVRSNYYKDGILPPLQIIVLVAHHPEASGDIMNNNNTPFWPTWRPANAYRGYPSYPVSYDSNTIQPIFRHSFSFQPTTDPVRGSRDDPWRFLGLESPFGFSGFSDYQRSTTPVEIAWVDTFPARAVNPRFSGPLPRTPTRQESLRSNEDEQNDVVRKLKKEIYNPIPKQMTKRLNSYYRGKKQGSEKKMEIDEDGKRCAVCLEDFEAREQVMVTPCEHMFHEHCILPWVKSHGQCPVCRFVLSERINRTNSNVQNVPGNDLFQGEMMAIIRAMEEAFLWGNSL</sequence>
<dbReference type="InterPro" id="IPR051826">
    <property type="entry name" value="E3_ubiquitin-ligase_domain"/>
</dbReference>
<keyword evidence="5" id="KW-1185">Reference proteome</keyword>
<feature type="domain" description="RING-type" evidence="3">
    <location>
        <begin position="206"/>
        <end position="247"/>
    </location>
</feature>
<feature type="region of interest" description="Disordered" evidence="2">
    <location>
        <begin position="137"/>
        <end position="159"/>
    </location>
</feature>
<dbReference type="EMBL" id="JAHUZN010000005">
    <property type="protein sequence ID" value="KAG8492890.1"/>
    <property type="molecule type" value="Genomic_DNA"/>
</dbReference>
<dbReference type="Gene3D" id="3.30.40.10">
    <property type="entry name" value="Zinc/RING finger domain, C3HC4 (zinc finger)"/>
    <property type="match status" value="1"/>
</dbReference>
<evidence type="ECO:0000313" key="4">
    <source>
        <dbReference type="EMBL" id="KAG8492890.1"/>
    </source>
</evidence>
<keyword evidence="1" id="KW-0863">Zinc-finger</keyword>
<dbReference type="SMART" id="SM00184">
    <property type="entry name" value="RING"/>
    <property type="match status" value="1"/>
</dbReference>
<dbReference type="OrthoDB" id="8062037at2759"/>
<keyword evidence="1" id="KW-0479">Metal-binding</keyword>
<comment type="caution">
    <text evidence="4">The sequence shown here is derived from an EMBL/GenBank/DDBJ whole genome shotgun (WGS) entry which is preliminary data.</text>
</comment>
<dbReference type="FunFam" id="3.30.40.10:FF:000468">
    <property type="entry name" value="RING/U-box superfamily protein"/>
    <property type="match status" value="1"/>
</dbReference>
<evidence type="ECO:0000259" key="3">
    <source>
        <dbReference type="PROSITE" id="PS50089"/>
    </source>
</evidence>
<dbReference type="PANTHER" id="PTHR22765">
    <property type="entry name" value="RING FINGER AND PROTEASE ASSOCIATED DOMAIN-CONTAINING"/>
    <property type="match status" value="1"/>
</dbReference>
<gene>
    <name evidence="4" type="ORF">CXB51_010267</name>
</gene>
<dbReference type="Pfam" id="PF13639">
    <property type="entry name" value="zf-RING_2"/>
    <property type="match status" value="1"/>
</dbReference>
<dbReference type="PROSITE" id="PS50089">
    <property type="entry name" value="ZF_RING_2"/>
    <property type="match status" value="1"/>
</dbReference>
<name>A0A8J6D461_9ROSI</name>
<evidence type="ECO:0000313" key="5">
    <source>
        <dbReference type="Proteomes" id="UP000701853"/>
    </source>
</evidence>
<dbReference type="InterPro" id="IPR013083">
    <property type="entry name" value="Znf_RING/FYVE/PHD"/>
</dbReference>
<dbReference type="GO" id="GO:0008270">
    <property type="term" value="F:zinc ion binding"/>
    <property type="evidence" value="ECO:0007669"/>
    <property type="project" value="UniProtKB-KW"/>
</dbReference>
<dbReference type="GO" id="GO:0006511">
    <property type="term" value="P:ubiquitin-dependent protein catabolic process"/>
    <property type="evidence" value="ECO:0007669"/>
    <property type="project" value="TreeGrafter"/>
</dbReference>
<dbReference type="InterPro" id="IPR001841">
    <property type="entry name" value="Znf_RING"/>
</dbReference>
<keyword evidence="1" id="KW-0862">Zinc</keyword>
<dbReference type="PANTHER" id="PTHR22765:SF396">
    <property type="entry name" value="RING_U-BOX SUPERFAMILY PROTEIN"/>
    <property type="match status" value="1"/>
</dbReference>
<proteinExistence type="predicted"/>
<feature type="compositionally biased region" description="Basic and acidic residues" evidence="2">
    <location>
        <begin position="150"/>
        <end position="159"/>
    </location>
</feature>
<dbReference type="AlphaFoldDB" id="A0A8J6D461"/>
<protein>
    <recommendedName>
        <fullName evidence="3">RING-type domain-containing protein</fullName>
    </recommendedName>
</protein>
<accession>A0A8J6D461</accession>
<dbReference type="Proteomes" id="UP000701853">
    <property type="component" value="Chromosome 5"/>
</dbReference>
<dbReference type="SUPFAM" id="SSF57850">
    <property type="entry name" value="RING/U-box"/>
    <property type="match status" value="1"/>
</dbReference>
<evidence type="ECO:0000256" key="1">
    <source>
        <dbReference type="PROSITE-ProRule" id="PRU00175"/>
    </source>
</evidence>
<evidence type="ECO:0000256" key="2">
    <source>
        <dbReference type="SAM" id="MobiDB-lite"/>
    </source>
</evidence>
<reference evidence="4 5" key="1">
    <citation type="journal article" date="2021" name="bioRxiv">
        <title>The Gossypium anomalum genome as a resource for cotton improvement and evolutionary analysis of hybrid incompatibility.</title>
        <authorList>
            <person name="Grover C.E."/>
            <person name="Yuan D."/>
            <person name="Arick M.A."/>
            <person name="Miller E.R."/>
            <person name="Hu G."/>
            <person name="Peterson D.G."/>
            <person name="Wendel J.F."/>
            <person name="Udall J.A."/>
        </authorList>
    </citation>
    <scope>NUCLEOTIDE SEQUENCE [LARGE SCALE GENOMIC DNA]</scope>
    <source>
        <strain evidence="4">JFW-Udall</strain>
        <tissue evidence="4">Leaf</tissue>
    </source>
</reference>